<dbReference type="InterPro" id="IPR013783">
    <property type="entry name" value="Ig-like_fold"/>
</dbReference>
<dbReference type="Pfam" id="PF07679">
    <property type="entry name" value="I-set"/>
    <property type="match status" value="2"/>
</dbReference>
<dbReference type="Proteomes" id="UP000268014">
    <property type="component" value="Unassembled WGS sequence"/>
</dbReference>
<dbReference type="AlphaFoldDB" id="A0A0N4WIM6"/>
<dbReference type="InterPro" id="IPR003599">
    <property type="entry name" value="Ig_sub"/>
</dbReference>
<protein>
    <submittedName>
        <fullName evidence="8">Ig-like domain-containing protein</fullName>
    </submittedName>
</protein>
<organism evidence="8">
    <name type="scientific">Haemonchus placei</name>
    <name type="common">Barber's pole worm</name>
    <dbReference type="NCBI Taxonomy" id="6290"/>
    <lineage>
        <taxon>Eukaryota</taxon>
        <taxon>Metazoa</taxon>
        <taxon>Ecdysozoa</taxon>
        <taxon>Nematoda</taxon>
        <taxon>Chromadorea</taxon>
        <taxon>Rhabditida</taxon>
        <taxon>Rhabditina</taxon>
        <taxon>Rhabditomorpha</taxon>
        <taxon>Strongyloidea</taxon>
        <taxon>Trichostrongylidae</taxon>
        <taxon>Haemonchus</taxon>
    </lineage>
</organism>
<evidence type="ECO:0000256" key="1">
    <source>
        <dbReference type="ARBA" id="ARBA00022729"/>
    </source>
</evidence>
<reference evidence="6 7" key="2">
    <citation type="submission" date="2018-11" db="EMBL/GenBank/DDBJ databases">
        <authorList>
            <consortium name="Pathogen Informatics"/>
        </authorList>
    </citation>
    <scope>NUCLEOTIDE SEQUENCE [LARGE SCALE GENOMIC DNA]</scope>
    <source>
        <strain evidence="6 7">MHpl1</strain>
    </source>
</reference>
<keyword evidence="2" id="KW-0677">Repeat</keyword>
<keyword evidence="4" id="KW-0393">Immunoglobulin domain</keyword>
<evidence type="ECO:0000313" key="6">
    <source>
        <dbReference type="EMBL" id="VDO41186.1"/>
    </source>
</evidence>
<dbReference type="WBParaSite" id="HPLM_0001081901-mRNA-1">
    <property type="protein sequence ID" value="HPLM_0001081901-mRNA-1"/>
    <property type="gene ID" value="HPLM_0001081901"/>
</dbReference>
<dbReference type="FunFam" id="2.60.40.10:FF:000032">
    <property type="entry name" value="palladin isoform X1"/>
    <property type="match status" value="2"/>
</dbReference>
<feature type="domain" description="Ig-like" evidence="5">
    <location>
        <begin position="120"/>
        <end position="207"/>
    </location>
</feature>
<dbReference type="OMA" id="CETLTIA"/>
<keyword evidence="3" id="KW-1015">Disulfide bond</keyword>
<evidence type="ECO:0000259" key="5">
    <source>
        <dbReference type="PROSITE" id="PS50835"/>
    </source>
</evidence>
<dbReference type="InterPro" id="IPR007110">
    <property type="entry name" value="Ig-like_dom"/>
</dbReference>
<dbReference type="SUPFAM" id="SSF48726">
    <property type="entry name" value="Immunoglobulin"/>
    <property type="match status" value="3"/>
</dbReference>
<dbReference type="Gene3D" id="2.60.40.10">
    <property type="entry name" value="Immunoglobulins"/>
    <property type="match status" value="3"/>
</dbReference>
<feature type="domain" description="Ig-like" evidence="5">
    <location>
        <begin position="212"/>
        <end position="301"/>
    </location>
</feature>
<name>A0A0N4WIM6_HAEPC</name>
<sequence>MREQRLRWFGHVLAKPQNHPIIEFKVQGKRLRGVSKKEWLGMTKTDLNEAEGDLILVTHCLAQARHRQMEVPKSFLASIAENDLIVRDPTLDDVGLYECQAISVAGMNTDTAKAFVAVAPRVELKQSKSVVEKGSSVIFECTILEGTPLPELIWFKDEKELSHDDKESIVITGKHLKIRRVRESDAGSYSCVLHNIAGRVVDVAKLAVGREPYIIPSPSIVEVDIGKEVALQCNAVGHPSSTVTWQRDTVPLVLPNYSHYTLLTDGYLLITNAQLDDQTSFTCTAKNNYGEQSKTTLVVVSGLVSPVLGHVPPEEQLIEGGNLRLSCIVVGGIPKPEIKWFREGTPIEPGSLPIVSF</sequence>
<dbReference type="EMBL" id="UZAF01017395">
    <property type="protein sequence ID" value="VDO41186.1"/>
    <property type="molecule type" value="Genomic_DNA"/>
</dbReference>
<evidence type="ECO:0000313" key="8">
    <source>
        <dbReference type="WBParaSite" id="HPLM_0001081901-mRNA-1"/>
    </source>
</evidence>
<feature type="domain" description="Ig-like" evidence="5">
    <location>
        <begin position="306"/>
        <end position="357"/>
    </location>
</feature>
<accession>A0A0N4WIM6</accession>
<dbReference type="PROSITE" id="PS50835">
    <property type="entry name" value="IG_LIKE"/>
    <property type="match status" value="3"/>
</dbReference>
<dbReference type="InterPro" id="IPR003598">
    <property type="entry name" value="Ig_sub2"/>
</dbReference>
<dbReference type="PANTHER" id="PTHR12231">
    <property type="entry name" value="CTX-RELATED TYPE I TRANSMEMBRANE PROTEIN"/>
    <property type="match status" value="1"/>
</dbReference>
<evidence type="ECO:0000313" key="7">
    <source>
        <dbReference type="Proteomes" id="UP000268014"/>
    </source>
</evidence>
<proteinExistence type="predicted"/>
<dbReference type="OrthoDB" id="5985519at2759"/>
<evidence type="ECO:0000256" key="3">
    <source>
        <dbReference type="ARBA" id="ARBA00023157"/>
    </source>
</evidence>
<evidence type="ECO:0000256" key="4">
    <source>
        <dbReference type="ARBA" id="ARBA00023319"/>
    </source>
</evidence>
<dbReference type="PANTHER" id="PTHR12231:SF253">
    <property type="entry name" value="DPR-INTERACTING PROTEIN ETA, ISOFORM B-RELATED"/>
    <property type="match status" value="1"/>
</dbReference>
<dbReference type="InterPro" id="IPR036179">
    <property type="entry name" value="Ig-like_dom_sf"/>
</dbReference>
<dbReference type="SMART" id="SM00408">
    <property type="entry name" value="IGc2"/>
    <property type="match status" value="2"/>
</dbReference>
<keyword evidence="1" id="KW-0732">Signal</keyword>
<dbReference type="SMART" id="SM00409">
    <property type="entry name" value="IG"/>
    <property type="match status" value="2"/>
</dbReference>
<gene>
    <name evidence="6" type="ORF">HPLM_LOCUS10811</name>
</gene>
<dbReference type="STRING" id="6290.A0A0N4WIM6"/>
<dbReference type="InterPro" id="IPR013098">
    <property type="entry name" value="Ig_I-set"/>
</dbReference>
<dbReference type="InterPro" id="IPR051170">
    <property type="entry name" value="Neural/epithelial_adhesion"/>
</dbReference>
<keyword evidence="7" id="KW-1185">Reference proteome</keyword>
<evidence type="ECO:0000256" key="2">
    <source>
        <dbReference type="ARBA" id="ARBA00022737"/>
    </source>
</evidence>
<reference evidence="8" key="1">
    <citation type="submission" date="2017-02" db="UniProtKB">
        <authorList>
            <consortium name="WormBaseParasite"/>
        </authorList>
    </citation>
    <scope>IDENTIFICATION</scope>
</reference>